<evidence type="ECO:0000256" key="1">
    <source>
        <dbReference type="ARBA" id="ARBA00022741"/>
    </source>
</evidence>
<name>A0ABR3G5Z8_9PEZI</name>
<evidence type="ECO:0000313" key="3">
    <source>
        <dbReference type="EMBL" id="KAL0631365.1"/>
    </source>
</evidence>
<dbReference type="InterPro" id="IPR043129">
    <property type="entry name" value="ATPase_NBD"/>
</dbReference>
<keyword evidence="1" id="KW-0547">Nucleotide-binding</keyword>
<dbReference type="Proteomes" id="UP001447188">
    <property type="component" value="Unassembled WGS sequence"/>
</dbReference>
<evidence type="ECO:0000313" key="4">
    <source>
        <dbReference type="Proteomes" id="UP001447188"/>
    </source>
</evidence>
<organism evidence="3 4">
    <name type="scientific">Discina gigas</name>
    <dbReference type="NCBI Taxonomy" id="1032678"/>
    <lineage>
        <taxon>Eukaryota</taxon>
        <taxon>Fungi</taxon>
        <taxon>Dikarya</taxon>
        <taxon>Ascomycota</taxon>
        <taxon>Pezizomycotina</taxon>
        <taxon>Pezizomycetes</taxon>
        <taxon>Pezizales</taxon>
        <taxon>Discinaceae</taxon>
        <taxon>Discina</taxon>
    </lineage>
</organism>
<proteinExistence type="predicted"/>
<protein>
    <recommendedName>
        <fullName evidence="5">Actin-like ATPase domain-containing protein</fullName>
    </recommendedName>
</protein>
<dbReference type="CDD" id="cd10170">
    <property type="entry name" value="ASKHA_NBD_HSP70"/>
    <property type="match status" value="1"/>
</dbReference>
<dbReference type="EMBL" id="JBBBZM010000259">
    <property type="protein sequence ID" value="KAL0631365.1"/>
    <property type="molecule type" value="Genomic_DNA"/>
</dbReference>
<dbReference type="PRINTS" id="PR00301">
    <property type="entry name" value="HEATSHOCK70"/>
</dbReference>
<dbReference type="Pfam" id="PF00012">
    <property type="entry name" value="HSP70"/>
    <property type="match status" value="1"/>
</dbReference>
<keyword evidence="4" id="KW-1185">Reference proteome</keyword>
<dbReference type="PANTHER" id="PTHR14187:SF82">
    <property type="entry name" value="FAMILY CHAPERONE, PUTATIVE (AFU_ORTHOLOGUE AFUA_7G08575)-RELATED"/>
    <property type="match status" value="1"/>
</dbReference>
<keyword evidence="2" id="KW-0067">ATP-binding</keyword>
<dbReference type="SUPFAM" id="SSF53067">
    <property type="entry name" value="Actin-like ATPase domain"/>
    <property type="match status" value="2"/>
</dbReference>
<gene>
    <name evidence="3" type="ORF">Q9L58_009773</name>
</gene>
<evidence type="ECO:0000256" key="2">
    <source>
        <dbReference type="ARBA" id="ARBA00022840"/>
    </source>
</evidence>
<dbReference type="PANTHER" id="PTHR14187">
    <property type="entry name" value="ALPHA KINASE/ELONGATION FACTOR 2 KINASE"/>
    <property type="match status" value="1"/>
</dbReference>
<comment type="caution">
    <text evidence="3">The sequence shown here is derived from an EMBL/GenBank/DDBJ whole genome shotgun (WGS) entry which is preliminary data.</text>
</comment>
<sequence length="385" mass="42587">MAKVHSLKVGIDFGTTYSGVAWAHTSTPDEVNVIQKWPSGGNKTTDKVPTELKYSSEYSAPGYKWGFEVENETDKLIWIKLLLDPSQDSFSDDLLATTRALLPKDKKPVDVVTDYLTALKKHTVEVLEGHFGKVFMGITPVEYFLTVPAVWSDAAKALTLQAAEAVGLGTRDTLRLISEPEAAAVYSLKTIQPNKLKIKDTFVVADCGGGTVDLISYEITALDPKLEVRECVMGTGGMCGSTYVNRRFEAWVRTRIGARQFDRQRPRSKAHMKRHFEEYLKRVFADDESQDIFHCPVPGIIDDPKAGVEDGFLAISRTDMKFIFDPVIVDVVKLVHEQVQKVEAIGQKVSAVLLVGGFGASEYLRKCLKAVCDLKGIPLMNPVNA</sequence>
<reference evidence="3 4" key="1">
    <citation type="submission" date="2024-02" db="EMBL/GenBank/DDBJ databases">
        <title>Discinaceae phylogenomics.</title>
        <authorList>
            <person name="Dirks A.C."/>
            <person name="James T.Y."/>
        </authorList>
    </citation>
    <scope>NUCLEOTIDE SEQUENCE [LARGE SCALE GENOMIC DNA]</scope>
    <source>
        <strain evidence="3 4">ACD0624</strain>
    </source>
</reference>
<dbReference type="Gene3D" id="3.30.420.40">
    <property type="match status" value="1"/>
</dbReference>
<accession>A0ABR3G5Z8</accession>
<evidence type="ECO:0008006" key="5">
    <source>
        <dbReference type="Google" id="ProtNLM"/>
    </source>
</evidence>
<dbReference type="InterPro" id="IPR013126">
    <property type="entry name" value="Hsp_70_fam"/>
</dbReference>